<dbReference type="InterPro" id="IPR011990">
    <property type="entry name" value="TPR-like_helical_dom_sf"/>
</dbReference>
<comment type="caution">
    <text evidence="1">The sequence shown here is derived from an EMBL/GenBank/DDBJ whole genome shotgun (WGS) entry which is preliminary data.</text>
</comment>
<dbReference type="SUPFAM" id="SSF48452">
    <property type="entry name" value="TPR-like"/>
    <property type="match status" value="1"/>
</dbReference>
<dbReference type="EMBL" id="MFNE01000024">
    <property type="protein sequence ID" value="OGG95394.1"/>
    <property type="molecule type" value="Genomic_DNA"/>
</dbReference>
<evidence type="ECO:0000313" key="1">
    <source>
        <dbReference type="EMBL" id="OGG95394.1"/>
    </source>
</evidence>
<dbReference type="Proteomes" id="UP000178449">
    <property type="component" value="Unassembled WGS sequence"/>
</dbReference>
<sequence length="242" mass="27445">MTQAYQSWLVKGKILIEQAQIAPETGGALLEEAARCFAQIGDLRWQSFALHLRFRKRSSTDSPEQLENWAQTAQAGYRQSYDRLGEIRLLIDWANLAAASQNVHLGLSRLRQAQALAQGLPMAAQVLGHLAYWQASLGEYDRALDSLDLALHQGGEADPELLGWILEQLSFSLCRLFRPKEGERFYIKALKQYLDQNHWEGVERVYQNLLRLEKTLGVGFSRSELGLRVRALLKRQGLLSLV</sequence>
<proteinExistence type="predicted"/>
<reference evidence="1 2" key="1">
    <citation type="journal article" date="2016" name="Nat. Commun.">
        <title>Thousands of microbial genomes shed light on interconnected biogeochemical processes in an aquifer system.</title>
        <authorList>
            <person name="Anantharaman K."/>
            <person name="Brown C.T."/>
            <person name="Hug L.A."/>
            <person name="Sharon I."/>
            <person name="Castelle C.J."/>
            <person name="Probst A.J."/>
            <person name="Thomas B.C."/>
            <person name="Singh A."/>
            <person name="Wilkins M.J."/>
            <person name="Karaoz U."/>
            <person name="Brodie E.L."/>
            <person name="Williams K.H."/>
            <person name="Hubbard S.S."/>
            <person name="Banfield J.F."/>
        </authorList>
    </citation>
    <scope>NUCLEOTIDE SEQUENCE [LARGE SCALE GENOMIC DNA]</scope>
</reference>
<evidence type="ECO:0008006" key="3">
    <source>
        <dbReference type="Google" id="ProtNLM"/>
    </source>
</evidence>
<dbReference type="Gene3D" id="1.25.40.10">
    <property type="entry name" value="Tetratricopeptide repeat domain"/>
    <property type="match status" value="1"/>
</dbReference>
<accession>A0A1F6GBD5</accession>
<protein>
    <recommendedName>
        <fullName evidence="3">MalT-like TPR region domain-containing protein</fullName>
    </recommendedName>
</protein>
<evidence type="ECO:0000313" key="2">
    <source>
        <dbReference type="Proteomes" id="UP000178449"/>
    </source>
</evidence>
<gene>
    <name evidence="1" type="ORF">A2527_07695</name>
</gene>
<dbReference type="AlphaFoldDB" id="A0A1F6GBD5"/>
<dbReference type="STRING" id="1817772.A2527_07695"/>
<organism evidence="1 2">
    <name type="scientific">Candidatus Lambdaproteobacteria bacterium RIFOXYD2_FULL_50_16</name>
    <dbReference type="NCBI Taxonomy" id="1817772"/>
    <lineage>
        <taxon>Bacteria</taxon>
        <taxon>Pseudomonadati</taxon>
        <taxon>Pseudomonadota</taxon>
        <taxon>Candidatus Lambdaproteobacteria</taxon>
    </lineage>
</organism>
<name>A0A1F6GBD5_9PROT</name>